<keyword evidence="3 6" id="KW-0812">Transmembrane</keyword>
<dbReference type="OrthoDB" id="9787117at2"/>
<evidence type="ECO:0000256" key="4">
    <source>
        <dbReference type="ARBA" id="ARBA00022989"/>
    </source>
</evidence>
<evidence type="ECO:0000256" key="3">
    <source>
        <dbReference type="ARBA" id="ARBA00022692"/>
    </source>
</evidence>
<proteinExistence type="inferred from homology"/>
<evidence type="ECO:0000256" key="2">
    <source>
        <dbReference type="ARBA" id="ARBA00007362"/>
    </source>
</evidence>
<feature type="transmembrane region" description="Helical" evidence="6">
    <location>
        <begin position="100"/>
        <end position="122"/>
    </location>
</feature>
<gene>
    <name evidence="8" type="ORF">SAMN05660420_02559</name>
</gene>
<name>A0A1H4CI83_9BACT</name>
<evidence type="ECO:0000256" key="6">
    <source>
        <dbReference type="SAM" id="Phobius"/>
    </source>
</evidence>
<keyword evidence="5 6" id="KW-0472">Membrane</keyword>
<feature type="transmembrane region" description="Helical" evidence="6">
    <location>
        <begin position="129"/>
        <end position="150"/>
    </location>
</feature>
<feature type="transmembrane region" description="Helical" evidence="6">
    <location>
        <begin position="73"/>
        <end position="94"/>
    </location>
</feature>
<protein>
    <submittedName>
        <fullName evidence="8">Drug/metabolite transporter, DME family</fullName>
    </submittedName>
</protein>
<dbReference type="PANTHER" id="PTHR32322:SF2">
    <property type="entry name" value="EAMA DOMAIN-CONTAINING PROTEIN"/>
    <property type="match status" value="1"/>
</dbReference>
<evidence type="ECO:0000313" key="8">
    <source>
        <dbReference type="EMBL" id="SEA60039.1"/>
    </source>
</evidence>
<dbReference type="GO" id="GO:0016020">
    <property type="term" value="C:membrane"/>
    <property type="evidence" value="ECO:0007669"/>
    <property type="project" value="UniProtKB-SubCell"/>
</dbReference>
<evidence type="ECO:0000313" key="9">
    <source>
        <dbReference type="Proteomes" id="UP000199409"/>
    </source>
</evidence>
<dbReference type="AlphaFoldDB" id="A0A1H4CI83"/>
<dbReference type="InterPro" id="IPR000620">
    <property type="entry name" value="EamA_dom"/>
</dbReference>
<dbReference type="PANTHER" id="PTHR32322">
    <property type="entry name" value="INNER MEMBRANE TRANSPORTER"/>
    <property type="match status" value="1"/>
</dbReference>
<accession>A0A1H4CI83</accession>
<feature type="transmembrane region" description="Helical" evidence="6">
    <location>
        <begin position="43"/>
        <end position="61"/>
    </location>
</feature>
<feature type="domain" description="EamA" evidence="7">
    <location>
        <begin position="157"/>
        <end position="290"/>
    </location>
</feature>
<evidence type="ECO:0000256" key="5">
    <source>
        <dbReference type="ARBA" id="ARBA00023136"/>
    </source>
</evidence>
<feature type="transmembrane region" description="Helical" evidence="6">
    <location>
        <begin position="248"/>
        <end position="268"/>
    </location>
</feature>
<sequence>MSNQQTKLNTKPGGHWFIIAAALLWGTTGTAQAFAPVGFDPNVIGALRLLIGGAALLLIAIKRKELGKFSDWKLLPVILAAAFTASYQICFFAAVAKTGVAIGTIVGIGSAPIAGGILGFFFRRERLGIRWLTATILAVTGCSLLSFSGGDIAVDPLGILLALGAGLSYAAYTLMIKGLLEKHSPNAIMAVVVMLGALILSPALLSVDMDWLLQPRAIGVILHLGIATMALSYWFFARGLQSVQVANAVTLSLAEPMTAAMLGILVLGEQLNTQAFSGICLIFAGLVVLVIKRRNKNYKVSE</sequence>
<organism evidence="8 9">
    <name type="scientific">Desulfuromusa kysingii</name>
    <dbReference type="NCBI Taxonomy" id="37625"/>
    <lineage>
        <taxon>Bacteria</taxon>
        <taxon>Pseudomonadati</taxon>
        <taxon>Thermodesulfobacteriota</taxon>
        <taxon>Desulfuromonadia</taxon>
        <taxon>Desulfuromonadales</taxon>
        <taxon>Geopsychrobacteraceae</taxon>
        <taxon>Desulfuromusa</taxon>
    </lineage>
</organism>
<feature type="transmembrane region" description="Helical" evidence="6">
    <location>
        <begin position="217"/>
        <end position="236"/>
    </location>
</feature>
<keyword evidence="9" id="KW-1185">Reference proteome</keyword>
<evidence type="ECO:0000256" key="1">
    <source>
        <dbReference type="ARBA" id="ARBA00004141"/>
    </source>
</evidence>
<dbReference type="Proteomes" id="UP000199409">
    <property type="component" value="Unassembled WGS sequence"/>
</dbReference>
<dbReference type="Pfam" id="PF00892">
    <property type="entry name" value="EamA"/>
    <property type="match status" value="2"/>
</dbReference>
<feature type="transmembrane region" description="Helical" evidence="6">
    <location>
        <begin position="274"/>
        <end position="291"/>
    </location>
</feature>
<dbReference type="EMBL" id="FNQN01000008">
    <property type="protein sequence ID" value="SEA60039.1"/>
    <property type="molecule type" value="Genomic_DNA"/>
</dbReference>
<dbReference type="RefSeq" id="WP_092349237.1">
    <property type="nucleotide sequence ID" value="NZ_FNQN01000008.1"/>
</dbReference>
<dbReference type="InterPro" id="IPR050638">
    <property type="entry name" value="AA-Vitamin_Transporters"/>
</dbReference>
<dbReference type="STRING" id="37625.SAMN05660420_02559"/>
<comment type="subcellular location">
    <subcellularLocation>
        <location evidence="1">Membrane</location>
        <topology evidence="1">Multi-pass membrane protein</topology>
    </subcellularLocation>
</comment>
<evidence type="ECO:0000259" key="7">
    <source>
        <dbReference type="Pfam" id="PF00892"/>
    </source>
</evidence>
<feature type="domain" description="EamA" evidence="7">
    <location>
        <begin position="14"/>
        <end position="146"/>
    </location>
</feature>
<dbReference type="InterPro" id="IPR037185">
    <property type="entry name" value="EmrE-like"/>
</dbReference>
<reference evidence="8 9" key="1">
    <citation type="submission" date="2016-10" db="EMBL/GenBank/DDBJ databases">
        <authorList>
            <person name="de Groot N.N."/>
        </authorList>
    </citation>
    <scope>NUCLEOTIDE SEQUENCE [LARGE SCALE GENOMIC DNA]</scope>
    <source>
        <strain evidence="8 9">DSM 7343</strain>
    </source>
</reference>
<dbReference type="Gene3D" id="1.10.3730.20">
    <property type="match status" value="1"/>
</dbReference>
<comment type="similarity">
    <text evidence="2">Belongs to the EamA transporter family.</text>
</comment>
<dbReference type="SUPFAM" id="SSF103481">
    <property type="entry name" value="Multidrug resistance efflux transporter EmrE"/>
    <property type="match status" value="2"/>
</dbReference>
<feature type="transmembrane region" description="Helical" evidence="6">
    <location>
        <begin position="187"/>
        <end position="205"/>
    </location>
</feature>
<keyword evidence="4 6" id="KW-1133">Transmembrane helix</keyword>
<feature type="transmembrane region" description="Helical" evidence="6">
    <location>
        <begin position="156"/>
        <end position="175"/>
    </location>
</feature>